<evidence type="ECO:0000313" key="2">
    <source>
        <dbReference type="EMBL" id="KAK3208566.1"/>
    </source>
</evidence>
<sequence>MSQYHVCPSMGALGRQIAQRVVRASRGFHASARTLEDQPGSSSPGLSIKHAMTASPRTQQCRRRSDREPAHPSHLGGRPGRPVFKPCAVDDTQDHYPRKPLVRKEVGGARGTMIRAPSALKVTRNAAGPQAGRPSGGPNLRARAGGPSRSRGGPKKVGSEGDPKKRERSSGGSGEGVPTLDPDTVTPQALDSSLMQTLYRMQRNQWDRKPYEPKYARGSFAANELIHAGRELFRGEAPPVKVWGRLERTLNIVGMHGAASHLKVRRVLDGDDMPFGKEHENLLDLQKSPKSEQKPQEVAT</sequence>
<gene>
    <name evidence="2" type="ORF">GRF29_77g1150296</name>
</gene>
<feature type="compositionally biased region" description="Basic and acidic residues" evidence="1">
    <location>
        <begin position="157"/>
        <end position="169"/>
    </location>
</feature>
<feature type="region of interest" description="Disordered" evidence="1">
    <location>
        <begin position="32"/>
        <end position="187"/>
    </location>
</feature>
<protein>
    <submittedName>
        <fullName evidence="2">Uncharacterized protein</fullName>
    </submittedName>
</protein>
<dbReference type="AlphaFoldDB" id="A0AAN6RGI3"/>
<dbReference type="EMBL" id="WVTA01000007">
    <property type="protein sequence ID" value="KAK3208566.1"/>
    <property type="molecule type" value="Genomic_DNA"/>
</dbReference>
<feature type="compositionally biased region" description="Basic and acidic residues" evidence="1">
    <location>
        <begin position="92"/>
        <end position="107"/>
    </location>
</feature>
<proteinExistence type="predicted"/>
<name>A0AAN6RGI3_9PLEO</name>
<organism evidence="2 3">
    <name type="scientific">Pseudopithomyces chartarum</name>
    <dbReference type="NCBI Taxonomy" id="1892770"/>
    <lineage>
        <taxon>Eukaryota</taxon>
        <taxon>Fungi</taxon>
        <taxon>Dikarya</taxon>
        <taxon>Ascomycota</taxon>
        <taxon>Pezizomycotina</taxon>
        <taxon>Dothideomycetes</taxon>
        <taxon>Pleosporomycetidae</taxon>
        <taxon>Pleosporales</taxon>
        <taxon>Massarineae</taxon>
        <taxon>Didymosphaeriaceae</taxon>
        <taxon>Pseudopithomyces</taxon>
    </lineage>
</organism>
<comment type="caution">
    <text evidence="2">The sequence shown here is derived from an EMBL/GenBank/DDBJ whole genome shotgun (WGS) entry which is preliminary data.</text>
</comment>
<accession>A0AAN6RGI3</accession>
<feature type="region of interest" description="Disordered" evidence="1">
    <location>
        <begin position="278"/>
        <end position="300"/>
    </location>
</feature>
<reference evidence="2 3" key="1">
    <citation type="submission" date="2021-02" db="EMBL/GenBank/DDBJ databases">
        <title>Genome assembly of Pseudopithomyces chartarum.</title>
        <authorList>
            <person name="Jauregui R."/>
            <person name="Singh J."/>
            <person name="Voisey C."/>
        </authorList>
    </citation>
    <scope>NUCLEOTIDE SEQUENCE [LARGE SCALE GENOMIC DNA]</scope>
    <source>
        <strain evidence="2 3">AGR01</strain>
    </source>
</reference>
<evidence type="ECO:0000313" key="3">
    <source>
        <dbReference type="Proteomes" id="UP001280581"/>
    </source>
</evidence>
<evidence type="ECO:0000256" key="1">
    <source>
        <dbReference type="SAM" id="MobiDB-lite"/>
    </source>
</evidence>
<feature type="compositionally biased region" description="Low complexity" evidence="1">
    <location>
        <begin position="141"/>
        <end position="151"/>
    </location>
</feature>
<dbReference type="Proteomes" id="UP001280581">
    <property type="component" value="Unassembled WGS sequence"/>
</dbReference>
<keyword evidence="3" id="KW-1185">Reference proteome</keyword>